<protein>
    <submittedName>
        <fullName evidence="1">Uncharacterized protein</fullName>
    </submittedName>
</protein>
<evidence type="ECO:0000313" key="1">
    <source>
        <dbReference type="EMBL" id="SVC02822.1"/>
    </source>
</evidence>
<sequence>SSSTVALFLVGHITRNTKQTEVDTEAFKRVAAATLHPISITAVRASLGLVTTLLGEVVSFSNIGVQACQKFSVPRIGRRSPLSNHGQH</sequence>
<proteinExistence type="predicted"/>
<gene>
    <name evidence="1" type="ORF">METZ01_LOCUS255676</name>
</gene>
<name>A0A382IUD3_9ZZZZ</name>
<organism evidence="1">
    <name type="scientific">marine metagenome</name>
    <dbReference type="NCBI Taxonomy" id="408172"/>
    <lineage>
        <taxon>unclassified sequences</taxon>
        <taxon>metagenomes</taxon>
        <taxon>ecological metagenomes</taxon>
    </lineage>
</organism>
<accession>A0A382IUD3</accession>
<dbReference type="AlphaFoldDB" id="A0A382IUD3"/>
<feature type="non-terminal residue" evidence="1">
    <location>
        <position position="1"/>
    </location>
</feature>
<dbReference type="EMBL" id="UINC01069443">
    <property type="protein sequence ID" value="SVC02822.1"/>
    <property type="molecule type" value="Genomic_DNA"/>
</dbReference>
<reference evidence="1" key="1">
    <citation type="submission" date="2018-05" db="EMBL/GenBank/DDBJ databases">
        <authorList>
            <person name="Lanie J.A."/>
            <person name="Ng W.-L."/>
            <person name="Kazmierczak K.M."/>
            <person name="Andrzejewski T.M."/>
            <person name="Davidsen T.M."/>
            <person name="Wayne K.J."/>
            <person name="Tettelin H."/>
            <person name="Glass J.I."/>
            <person name="Rusch D."/>
            <person name="Podicherti R."/>
            <person name="Tsui H.-C.T."/>
            <person name="Winkler M.E."/>
        </authorList>
    </citation>
    <scope>NUCLEOTIDE SEQUENCE</scope>
</reference>